<feature type="chain" id="PRO_5046256673" evidence="2">
    <location>
        <begin position="24"/>
        <end position="217"/>
    </location>
</feature>
<reference evidence="3 4" key="1">
    <citation type="submission" date="2024-01" db="EMBL/GenBank/DDBJ databases">
        <authorList>
            <person name="Allen C."/>
            <person name="Tagirdzhanova G."/>
        </authorList>
    </citation>
    <scope>NUCLEOTIDE SEQUENCE [LARGE SCALE GENOMIC DNA]</scope>
    <source>
        <strain evidence="3 4">CBS 573.63</strain>
    </source>
</reference>
<sequence>MPAKDHFFGVVCFILKTLSKCSASVSLGQTATGQDIKDVPIPSYSLQDSQPAIDINSALVVLQPGSNCAVEGQWNCLTTCWQRCASGVWFEPMALSSGTVCAPAGLTYDLQIVSSNSLDSSNSLSSAYDASFLSKILSVTTGPCSCIEATPATSTGCSATLPSTPSTTTAPIASGSFGDGGGFVSGSSTATAGSRPGGLYMAAIVGTLAIVFAHLLM</sequence>
<evidence type="ECO:0000313" key="3">
    <source>
        <dbReference type="EMBL" id="CAK7262421.1"/>
    </source>
</evidence>
<feature type="signal peptide" evidence="2">
    <location>
        <begin position="1"/>
        <end position="23"/>
    </location>
</feature>
<name>A0ABP0D469_9PEZI</name>
<dbReference type="EMBL" id="CAWUOM010000001">
    <property type="protein sequence ID" value="CAK7262421.1"/>
    <property type="molecule type" value="Genomic_DNA"/>
</dbReference>
<evidence type="ECO:0000313" key="4">
    <source>
        <dbReference type="Proteomes" id="UP001642501"/>
    </source>
</evidence>
<keyword evidence="1" id="KW-0812">Transmembrane</keyword>
<proteinExistence type="predicted"/>
<evidence type="ECO:0000256" key="2">
    <source>
        <dbReference type="SAM" id="SignalP"/>
    </source>
</evidence>
<feature type="transmembrane region" description="Helical" evidence="1">
    <location>
        <begin position="197"/>
        <end position="216"/>
    </location>
</feature>
<comment type="caution">
    <text evidence="3">The sequence shown here is derived from an EMBL/GenBank/DDBJ whole genome shotgun (WGS) entry which is preliminary data.</text>
</comment>
<gene>
    <name evidence="3" type="ORF">SEPCBS57363_000007</name>
</gene>
<protein>
    <submittedName>
        <fullName evidence="3">Uncharacterized protein</fullName>
    </submittedName>
</protein>
<dbReference type="Proteomes" id="UP001642501">
    <property type="component" value="Unassembled WGS sequence"/>
</dbReference>
<keyword evidence="1" id="KW-0472">Membrane</keyword>
<keyword evidence="1" id="KW-1133">Transmembrane helix</keyword>
<evidence type="ECO:0000256" key="1">
    <source>
        <dbReference type="SAM" id="Phobius"/>
    </source>
</evidence>
<keyword evidence="2" id="KW-0732">Signal</keyword>
<accession>A0ABP0D469</accession>
<organism evidence="3 4">
    <name type="scientific">Sporothrix epigloea</name>
    <dbReference type="NCBI Taxonomy" id="1892477"/>
    <lineage>
        <taxon>Eukaryota</taxon>
        <taxon>Fungi</taxon>
        <taxon>Dikarya</taxon>
        <taxon>Ascomycota</taxon>
        <taxon>Pezizomycotina</taxon>
        <taxon>Sordariomycetes</taxon>
        <taxon>Sordariomycetidae</taxon>
        <taxon>Ophiostomatales</taxon>
        <taxon>Ophiostomataceae</taxon>
        <taxon>Sporothrix</taxon>
    </lineage>
</organism>
<keyword evidence="4" id="KW-1185">Reference proteome</keyword>